<dbReference type="EMBL" id="JAUYVU010000001">
    <property type="protein sequence ID" value="MDP2539944.1"/>
    <property type="molecule type" value="Genomic_DNA"/>
</dbReference>
<proteinExistence type="predicted"/>
<feature type="transmembrane region" description="Helical" evidence="1">
    <location>
        <begin position="78"/>
        <end position="103"/>
    </location>
</feature>
<evidence type="ECO:0000313" key="4">
    <source>
        <dbReference type="EMBL" id="PHN97911.1"/>
    </source>
</evidence>
<evidence type="ECO:0000256" key="1">
    <source>
        <dbReference type="SAM" id="Phobius"/>
    </source>
</evidence>
<keyword evidence="1" id="KW-0812">Transmembrane</keyword>
<protein>
    <submittedName>
        <fullName evidence="3">Heparan-alpha-glucosaminide N-acetyltransferase domain-containing protein</fullName>
    </submittedName>
</protein>
<gene>
    <name evidence="4" type="ORF">CSC81_05730</name>
    <name evidence="3" type="ORF">Q8W23_00495</name>
</gene>
<name>A0A2G1BV32_9FLAO</name>
<dbReference type="EMBL" id="PDUU01000004">
    <property type="protein sequence ID" value="PHN97911.1"/>
    <property type="molecule type" value="Genomic_DNA"/>
</dbReference>
<feature type="transmembrane region" description="Helical" evidence="1">
    <location>
        <begin position="154"/>
        <end position="173"/>
    </location>
</feature>
<dbReference type="Proteomes" id="UP001242342">
    <property type="component" value="Unassembled WGS sequence"/>
</dbReference>
<reference evidence="4" key="2">
    <citation type="submission" date="2017-10" db="EMBL/GenBank/DDBJ databases">
        <authorList>
            <person name="Enke T.N."/>
            <person name="Cordero O.X."/>
        </authorList>
    </citation>
    <scope>NUCLEOTIDE SEQUENCE</scope>
    <source>
        <strain evidence="4">4G03</strain>
    </source>
</reference>
<evidence type="ECO:0000259" key="2">
    <source>
        <dbReference type="Pfam" id="PF07786"/>
    </source>
</evidence>
<feature type="transmembrane region" description="Helical" evidence="1">
    <location>
        <begin position="12"/>
        <end position="30"/>
    </location>
</feature>
<feature type="domain" description="Heparan-alpha-glucosaminide N-acetyltransferase catalytic" evidence="2">
    <location>
        <begin position="6"/>
        <end position="233"/>
    </location>
</feature>
<evidence type="ECO:0000313" key="3">
    <source>
        <dbReference type="EMBL" id="MDP2539944.1"/>
    </source>
</evidence>
<reference evidence="3 6" key="3">
    <citation type="submission" date="2023-07" db="EMBL/GenBank/DDBJ databases">
        <title>Genome content predicts the carbon catabolic preferences of heterotrophic bacteria.</title>
        <authorList>
            <person name="Gralka M."/>
        </authorList>
    </citation>
    <scope>NUCLEOTIDE SEQUENCE [LARGE SCALE GENOMIC DNA]</scope>
    <source>
        <strain evidence="3 6">4G03</strain>
    </source>
</reference>
<feature type="transmembrane region" description="Helical" evidence="1">
    <location>
        <begin position="263"/>
        <end position="281"/>
    </location>
</feature>
<keyword evidence="1" id="KW-1133">Transmembrane helix</keyword>
<organism evidence="4 5">
    <name type="scientific">Tenacibaculum discolor</name>
    <dbReference type="NCBI Taxonomy" id="361581"/>
    <lineage>
        <taxon>Bacteria</taxon>
        <taxon>Pseudomonadati</taxon>
        <taxon>Bacteroidota</taxon>
        <taxon>Flavobacteriia</taxon>
        <taxon>Flavobacteriales</taxon>
        <taxon>Flavobacteriaceae</taxon>
        <taxon>Tenacibaculum</taxon>
    </lineage>
</organism>
<feature type="transmembrane region" description="Helical" evidence="1">
    <location>
        <begin position="130"/>
        <end position="149"/>
    </location>
</feature>
<keyword evidence="6" id="KW-1185">Reference proteome</keyword>
<dbReference type="Pfam" id="PF07786">
    <property type="entry name" value="HGSNAT_cat"/>
    <property type="match status" value="1"/>
</dbReference>
<comment type="caution">
    <text evidence="4">The sequence shown here is derived from an EMBL/GenBank/DDBJ whole genome shotgun (WGS) entry which is preliminary data.</text>
</comment>
<feature type="transmembrane region" description="Helical" evidence="1">
    <location>
        <begin position="193"/>
        <end position="212"/>
    </location>
</feature>
<sequence>MEKQNRVRAVDFVRGFSVLIMIPVHVMMIFSNMDTWENSITGNIAQILERGSPVFLIVMGISFAFSRNSNKKGILKKALFIIILGYILNFLRFIVPLLFFGGFPESFVKASGLQVSNPYSMLNYFLKGDMFQLIGISLFLIGISFKFLIKNKNILILIALVIIWLSKIVSGIQLGIPGVDYVLNLIWGDNFDVYFPLFPWISFILMGLYLGLRYQEAPENADKSLFRPMLYIGIVFLVTGKLLCDYNYEYHFGDYYHLGPGGSMGLMGCILVLFWVYYLIERNLPKNNYVSRLFFYCSKNVTPFYMIQWVLIYWLLTFTEFSAYNEPMVLAIMLAVNLGTFSLLYLFNKYKVAKRSKKTRVTQQMA</sequence>
<dbReference type="AlphaFoldDB" id="A0A2G1BV32"/>
<dbReference type="RefSeq" id="WP_099214819.1">
    <property type="nucleotide sequence ID" value="NZ_JAUYVU010000001.1"/>
</dbReference>
<accession>A0A2G1BV32</accession>
<keyword evidence="1" id="KW-0472">Membrane</keyword>
<feature type="transmembrane region" description="Helical" evidence="1">
    <location>
        <begin position="293"/>
        <end position="316"/>
    </location>
</feature>
<evidence type="ECO:0000313" key="5">
    <source>
        <dbReference type="Proteomes" id="UP000222163"/>
    </source>
</evidence>
<feature type="transmembrane region" description="Helical" evidence="1">
    <location>
        <begin position="328"/>
        <end position="347"/>
    </location>
</feature>
<evidence type="ECO:0000313" key="6">
    <source>
        <dbReference type="Proteomes" id="UP001242342"/>
    </source>
</evidence>
<feature type="transmembrane region" description="Helical" evidence="1">
    <location>
        <begin position="224"/>
        <end position="243"/>
    </location>
</feature>
<dbReference type="Proteomes" id="UP000222163">
    <property type="component" value="Unassembled WGS sequence"/>
</dbReference>
<dbReference type="InterPro" id="IPR012429">
    <property type="entry name" value="HGSNAT_cat"/>
</dbReference>
<feature type="transmembrane region" description="Helical" evidence="1">
    <location>
        <begin position="50"/>
        <end position="66"/>
    </location>
</feature>
<reference evidence="4 5" key="1">
    <citation type="journal article" date="2016" name="Nat. Commun.">
        <title>Microbial interactions lead to rapid micro-scale successions on model marine particles.</title>
        <authorList>
            <person name="Datta M.S."/>
            <person name="Sliwerska E."/>
            <person name="Gore J."/>
            <person name="Polz M.F."/>
            <person name="Cordero O.X."/>
        </authorList>
    </citation>
    <scope>NUCLEOTIDE SEQUENCE [LARGE SCALE GENOMIC DNA]</scope>
    <source>
        <strain evidence="4 5">4G03</strain>
    </source>
</reference>